<dbReference type="GO" id="GO:0016616">
    <property type="term" value="F:oxidoreductase activity, acting on the CH-OH group of donors, NAD or NADP as acceptor"/>
    <property type="evidence" value="ECO:0007669"/>
    <property type="project" value="InterPro"/>
</dbReference>
<dbReference type="InterPro" id="IPR029752">
    <property type="entry name" value="D-isomer_DH_CS1"/>
</dbReference>
<dbReference type="InterPro" id="IPR006139">
    <property type="entry name" value="D-isomer_2_OHA_DH_cat_dom"/>
</dbReference>
<dbReference type="InterPro" id="IPR006140">
    <property type="entry name" value="D-isomer_DH_NAD-bd"/>
</dbReference>
<evidence type="ECO:0000256" key="4">
    <source>
        <dbReference type="RuleBase" id="RU003719"/>
    </source>
</evidence>
<dbReference type="GeneID" id="7830077"/>
<protein>
    <submittedName>
        <fullName evidence="7">D-isomer specific 2-hydroxyacid dehydrogenase NAD-binding protein</fullName>
    </submittedName>
</protein>
<dbReference type="HOGENOM" id="CLU_019796_1_1_1"/>
<evidence type="ECO:0000259" key="6">
    <source>
        <dbReference type="Pfam" id="PF02826"/>
    </source>
</evidence>
<name>Q22CX9_TETTS</name>
<dbReference type="RefSeq" id="XP_001030803.2">
    <property type="nucleotide sequence ID" value="XM_001030803.3"/>
</dbReference>
<dbReference type="PROSITE" id="PS00065">
    <property type="entry name" value="D_2_HYDROXYACID_DH_1"/>
    <property type="match status" value="1"/>
</dbReference>
<reference evidence="8" key="1">
    <citation type="journal article" date="2006" name="PLoS Biol.">
        <title>Macronuclear genome sequence of the ciliate Tetrahymena thermophila, a model eukaryote.</title>
        <authorList>
            <person name="Eisen J.A."/>
            <person name="Coyne R.S."/>
            <person name="Wu M."/>
            <person name="Wu D."/>
            <person name="Thiagarajan M."/>
            <person name="Wortman J.R."/>
            <person name="Badger J.H."/>
            <person name="Ren Q."/>
            <person name="Amedeo P."/>
            <person name="Jones K.M."/>
            <person name="Tallon L.J."/>
            <person name="Delcher A.L."/>
            <person name="Salzberg S.L."/>
            <person name="Silva J.C."/>
            <person name="Haas B.J."/>
            <person name="Majoros W.H."/>
            <person name="Farzad M."/>
            <person name="Carlton J.M."/>
            <person name="Smith R.K. Jr."/>
            <person name="Garg J."/>
            <person name="Pearlman R.E."/>
            <person name="Karrer K.M."/>
            <person name="Sun L."/>
            <person name="Manning G."/>
            <person name="Elde N.C."/>
            <person name="Turkewitz A.P."/>
            <person name="Asai D.J."/>
            <person name="Wilkes D.E."/>
            <person name="Wang Y."/>
            <person name="Cai H."/>
            <person name="Collins K."/>
            <person name="Stewart B.A."/>
            <person name="Lee S.R."/>
            <person name="Wilamowska K."/>
            <person name="Weinberg Z."/>
            <person name="Ruzzo W.L."/>
            <person name="Wloga D."/>
            <person name="Gaertig J."/>
            <person name="Frankel J."/>
            <person name="Tsao C.-C."/>
            <person name="Gorovsky M.A."/>
            <person name="Keeling P.J."/>
            <person name="Waller R.F."/>
            <person name="Patron N.J."/>
            <person name="Cherry J.M."/>
            <person name="Stover N.A."/>
            <person name="Krieger C.J."/>
            <person name="del Toro C."/>
            <person name="Ryder H.F."/>
            <person name="Williamson S.C."/>
            <person name="Barbeau R.A."/>
            <person name="Hamilton E.P."/>
            <person name="Orias E."/>
        </authorList>
    </citation>
    <scope>NUCLEOTIDE SEQUENCE [LARGE SCALE GENOMIC DNA]</scope>
    <source>
        <strain evidence="8">SB210</strain>
    </source>
</reference>
<dbReference type="STRING" id="312017.Q22CX9"/>
<dbReference type="Proteomes" id="UP000009168">
    <property type="component" value="Unassembled WGS sequence"/>
</dbReference>
<dbReference type="eggNOG" id="KOG0068">
    <property type="taxonomic scope" value="Eukaryota"/>
</dbReference>
<dbReference type="InterPro" id="IPR036291">
    <property type="entry name" value="NAD(P)-bd_dom_sf"/>
</dbReference>
<dbReference type="Gene3D" id="3.40.50.720">
    <property type="entry name" value="NAD(P)-binding Rossmann-like Domain"/>
    <property type="match status" value="2"/>
</dbReference>
<organism evidence="7 8">
    <name type="scientific">Tetrahymena thermophila (strain SB210)</name>
    <dbReference type="NCBI Taxonomy" id="312017"/>
    <lineage>
        <taxon>Eukaryota</taxon>
        <taxon>Sar</taxon>
        <taxon>Alveolata</taxon>
        <taxon>Ciliophora</taxon>
        <taxon>Intramacronucleata</taxon>
        <taxon>Oligohymenophorea</taxon>
        <taxon>Hymenostomatida</taxon>
        <taxon>Tetrahymenina</taxon>
        <taxon>Tetrahymenidae</taxon>
        <taxon>Tetrahymena</taxon>
    </lineage>
</organism>
<dbReference type="AlphaFoldDB" id="Q22CX9"/>
<keyword evidence="8" id="KW-1185">Reference proteome</keyword>
<dbReference type="InterPro" id="IPR029753">
    <property type="entry name" value="D-isomer_DH_CS"/>
</dbReference>
<evidence type="ECO:0000256" key="1">
    <source>
        <dbReference type="ARBA" id="ARBA00005854"/>
    </source>
</evidence>
<gene>
    <name evidence="7" type="ORF">TTHERM_01014570</name>
</gene>
<dbReference type="OMA" id="VIVTAHQ"/>
<evidence type="ECO:0000313" key="7">
    <source>
        <dbReference type="EMBL" id="EAR83140.2"/>
    </source>
</evidence>
<comment type="similarity">
    <text evidence="1 4">Belongs to the D-isomer specific 2-hydroxyacid dehydrogenase family.</text>
</comment>
<feature type="domain" description="D-isomer specific 2-hydroxyacid dehydrogenase catalytic" evidence="5">
    <location>
        <begin position="24"/>
        <end position="354"/>
    </location>
</feature>
<dbReference type="Pfam" id="PF02826">
    <property type="entry name" value="2-Hacid_dh_C"/>
    <property type="match status" value="1"/>
</dbReference>
<evidence type="ECO:0000313" key="8">
    <source>
        <dbReference type="Proteomes" id="UP000009168"/>
    </source>
</evidence>
<dbReference type="EMBL" id="GG662521">
    <property type="protein sequence ID" value="EAR83140.2"/>
    <property type="molecule type" value="Genomic_DNA"/>
</dbReference>
<dbReference type="PANTHER" id="PTHR43026">
    <property type="entry name" value="2-HYDROXYACID DEHYDROGENASE HOMOLOG 1-RELATED"/>
    <property type="match status" value="1"/>
</dbReference>
<dbReference type="KEGG" id="tet:TTHERM_01014570"/>
<feature type="domain" description="D-isomer specific 2-hydroxyacid dehydrogenase NAD-binding" evidence="6">
    <location>
        <begin position="135"/>
        <end position="323"/>
    </location>
</feature>
<sequence>MLSGLKQFSKFYKFATTPAKSPRVAVFSAKKYDIKFFNQINEKLPIEKRIIFDYFEEELNEKTAILTQGYDVICPFVNDKLNQPTIQTLAKNGIDLIALRCAGFNNTDLECAQKNNIKVVRVPAYSPHAVAEHTMALLLSLVRKIHKAYNRTKDGNFSLDGLLGFDLYKKKIGIFGTGKIGQTFMGICQGFGMEILCHDPYPNEEVVKKYNARYVDQATLFKECDIISLHCPLTFSTQYVIDRKTIDIMKKGAIIINTGRGKLMRTDEVIAALKSGQLGGVALDVYEHEEGYFFKDVSADVIYDDDLARLLMYPNVIVTSHQAFFTQEAITAICQTTIDNILKIKANEPCDNMVLPLQK</sequence>
<dbReference type="SUPFAM" id="SSF51735">
    <property type="entry name" value="NAD(P)-binding Rossmann-fold domains"/>
    <property type="match status" value="1"/>
</dbReference>
<dbReference type="InParanoid" id="Q22CX9"/>
<dbReference type="SUPFAM" id="SSF52283">
    <property type="entry name" value="Formate/glycerate dehydrogenase catalytic domain-like"/>
    <property type="match status" value="1"/>
</dbReference>
<dbReference type="InterPro" id="IPR058205">
    <property type="entry name" value="D-LDH-like"/>
</dbReference>
<dbReference type="Pfam" id="PF00389">
    <property type="entry name" value="2-Hacid_dh"/>
    <property type="match status" value="1"/>
</dbReference>
<dbReference type="CDD" id="cd12183">
    <property type="entry name" value="LDH_like_2"/>
    <property type="match status" value="1"/>
</dbReference>
<keyword evidence="2 4" id="KW-0560">Oxidoreductase</keyword>
<dbReference type="OrthoDB" id="298012at2759"/>
<evidence type="ECO:0000256" key="2">
    <source>
        <dbReference type="ARBA" id="ARBA00023002"/>
    </source>
</evidence>
<proteinExistence type="inferred from homology"/>
<keyword evidence="3" id="KW-0520">NAD</keyword>
<dbReference type="PANTHER" id="PTHR43026:SF1">
    <property type="entry name" value="2-HYDROXYACID DEHYDROGENASE HOMOLOG 1-RELATED"/>
    <property type="match status" value="1"/>
</dbReference>
<evidence type="ECO:0000259" key="5">
    <source>
        <dbReference type="Pfam" id="PF00389"/>
    </source>
</evidence>
<dbReference type="PROSITE" id="PS00670">
    <property type="entry name" value="D_2_HYDROXYACID_DH_2"/>
    <property type="match status" value="1"/>
</dbReference>
<evidence type="ECO:0000256" key="3">
    <source>
        <dbReference type="ARBA" id="ARBA00023027"/>
    </source>
</evidence>
<accession>Q22CX9</accession>
<dbReference type="GO" id="GO:0051287">
    <property type="term" value="F:NAD binding"/>
    <property type="evidence" value="ECO:0007669"/>
    <property type="project" value="InterPro"/>
</dbReference>